<name>A0AAD0QUC5_PSEDL</name>
<dbReference type="EMBL" id="CP031146">
    <property type="protein sequence ID" value="AXM95795.1"/>
    <property type="molecule type" value="Genomic_DNA"/>
</dbReference>
<protein>
    <submittedName>
        <fullName evidence="1">SMI1/KNR4 family protein</fullName>
    </submittedName>
</protein>
<gene>
    <name evidence="1" type="ORF">DVB73_08320</name>
</gene>
<dbReference type="AlphaFoldDB" id="A0AAD0QUC5"/>
<sequence>MVIYTERRGAASDKDIEALSKRLGLSNGSWVVGFWKASDGALLNDQVVIYSVGDIEERNSTFEIDKNFKGKIAVGDDSGGRMILIDKSGVPGFWLVDSGSVSLDEFDKFESLEKLLDFIEEDEEGDLGTGVGDIITIGGCKPSLEEIVGIKKSLGIDSSVVYLKKILAEPGEVIMKAVYAQKYRDSLLKYSHIIRFK</sequence>
<accession>A0AAD0QUC5</accession>
<dbReference type="Gene3D" id="3.40.1580.10">
    <property type="entry name" value="SMI1/KNR4-like"/>
    <property type="match status" value="1"/>
</dbReference>
<dbReference type="Proteomes" id="UP000256503">
    <property type="component" value="Chromosome"/>
</dbReference>
<dbReference type="RefSeq" id="WP_016393016.1">
    <property type="nucleotide sequence ID" value="NZ_BSOM01000007.1"/>
</dbReference>
<reference evidence="1 2" key="1">
    <citation type="submission" date="2018-07" db="EMBL/GenBank/DDBJ databases">
        <title>Complete genome sequence of a Pseudomonas plecoglossicida strain pathogenic to the marine fish, Larimichthys crocea.</title>
        <authorList>
            <person name="Tao Z."/>
        </authorList>
    </citation>
    <scope>NUCLEOTIDE SEQUENCE [LARGE SCALE GENOMIC DNA]</scope>
    <source>
        <strain evidence="1 2">XSDHY-P</strain>
    </source>
</reference>
<evidence type="ECO:0000313" key="1">
    <source>
        <dbReference type="EMBL" id="AXM95795.1"/>
    </source>
</evidence>
<dbReference type="InterPro" id="IPR037883">
    <property type="entry name" value="Knr4/Smi1-like_sf"/>
</dbReference>
<organism evidence="1 2">
    <name type="scientific">Pseudomonas plecoglossicida</name>
    <dbReference type="NCBI Taxonomy" id="70775"/>
    <lineage>
        <taxon>Bacteria</taxon>
        <taxon>Pseudomonadati</taxon>
        <taxon>Pseudomonadota</taxon>
        <taxon>Gammaproteobacteria</taxon>
        <taxon>Pseudomonadales</taxon>
        <taxon>Pseudomonadaceae</taxon>
        <taxon>Pseudomonas</taxon>
    </lineage>
</organism>
<dbReference type="GeneID" id="49613418"/>
<evidence type="ECO:0000313" key="2">
    <source>
        <dbReference type="Proteomes" id="UP000256503"/>
    </source>
</evidence>
<proteinExistence type="predicted"/>